<keyword evidence="4" id="KW-1185">Reference proteome</keyword>
<reference evidence="4" key="1">
    <citation type="submission" date="2016-11" db="EMBL/GenBank/DDBJ databases">
        <authorList>
            <person name="Shukria A."/>
            <person name="Stevens D.C."/>
        </authorList>
    </citation>
    <scope>NUCLEOTIDE SEQUENCE [LARGE SCALE GENOMIC DNA]</scope>
    <source>
        <strain evidence="4">Cbfe23</strain>
    </source>
</reference>
<dbReference type="AlphaFoldDB" id="A0A1L9BBC9"/>
<dbReference type="PANTHER" id="PTHR40274">
    <property type="entry name" value="VIRGINIAMYCIN B LYASE"/>
    <property type="match status" value="1"/>
</dbReference>
<evidence type="ECO:0000256" key="1">
    <source>
        <dbReference type="SAM" id="SignalP"/>
    </source>
</evidence>
<accession>A0A1L9BBC9</accession>
<name>A0A1L9BBC9_9BACT</name>
<keyword evidence="1" id="KW-0732">Signal</keyword>
<comment type="caution">
    <text evidence="3">The sequence shown here is derived from an EMBL/GenBank/DDBJ whole genome shotgun (WGS) entry which is preliminary data.</text>
</comment>
<dbReference type="OrthoDB" id="9775406at2"/>
<dbReference type="SUPFAM" id="SSF101898">
    <property type="entry name" value="NHL repeat"/>
    <property type="match status" value="1"/>
</dbReference>
<dbReference type="Pfam" id="PF08450">
    <property type="entry name" value="SGL"/>
    <property type="match status" value="1"/>
</dbReference>
<evidence type="ECO:0000313" key="4">
    <source>
        <dbReference type="Proteomes" id="UP000182229"/>
    </source>
</evidence>
<reference evidence="3 4" key="2">
    <citation type="submission" date="2016-12" db="EMBL/GenBank/DDBJ databases">
        <title>Draft Genome Sequence of Cystobacter ferrugineus Strain Cbfe23.</title>
        <authorList>
            <person name="Akbar S."/>
            <person name="Dowd S.E."/>
            <person name="Stevens D.C."/>
        </authorList>
    </citation>
    <scope>NUCLEOTIDE SEQUENCE [LARGE SCALE GENOMIC DNA]</scope>
    <source>
        <strain evidence="3 4">Cbfe23</strain>
    </source>
</reference>
<dbReference type="InterPro" id="IPR011042">
    <property type="entry name" value="6-blade_b-propeller_TolB-like"/>
</dbReference>
<dbReference type="InterPro" id="IPR013658">
    <property type="entry name" value="SGL"/>
</dbReference>
<proteinExistence type="predicted"/>
<sequence length="548" mass="57636">MHRFVYKSLLTCLLLGSSQSLAAPPPPVYRQEVVVAGSPFQGVHGMAVDGKGHLLASNLLGQSVHSIDLSTGAVSTLVGPPLGGADDVTLGPDGSIYWTGFFSGRLMKRTPDGKTRAIAKDLPGLNSLAFRHDGRLYITQLGRGADRLLEADPSGRKPPRQILSGHGFLNGFEFGPDDKLYGPLLMKGQIARIDVDTGSLEIVAQGFTMPVAVNFDSSRENLYVVDSARGELVRVRVATGDKEVVAKLPTGLDNLAIGPNDQVYVSNMVDNDIHVVNPADGSIRPVVEARLSVPSGLAVAPDDADEQLYVADVYAFRRVGGRDGKISQTTRALSTRMTFPMNVSLGAKHVVLSSAYLASVQVLDRATGDILRTIPNTNGVQGALELPDGTLLVAEATTGRLVKVDAAEPAGITVLAEGLKGPVGLVTDTEAAEPGVYVTEVRSGQVTRVRLSDGARRTVAKGLKAPEGIARHPDGGLIVAEVGRKQLVRIDPATGRSTTLASGLRIGLPESEGLPPGYIPTGVAVGRSGTIYLSSDIESALYRFVPAP</sequence>
<feature type="signal peptide" evidence="1">
    <location>
        <begin position="1"/>
        <end position="22"/>
    </location>
</feature>
<organism evidence="3 4">
    <name type="scientific">Cystobacter ferrugineus</name>
    <dbReference type="NCBI Taxonomy" id="83449"/>
    <lineage>
        <taxon>Bacteria</taxon>
        <taxon>Pseudomonadati</taxon>
        <taxon>Myxococcota</taxon>
        <taxon>Myxococcia</taxon>
        <taxon>Myxococcales</taxon>
        <taxon>Cystobacterineae</taxon>
        <taxon>Archangiaceae</taxon>
        <taxon>Cystobacter</taxon>
    </lineage>
</organism>
<dbReference type="RefSeq" id="WP_071899710.1">
    <property type="nucleotide sequence ID" value="NZ_MPIN01000004.1"/>
</dbReference>
<feature type="chain" id="PRO_5012860585" evidence="1">
    <location>
        <begin position="23"/>
        <end position="548"/>
    </location>
</feature>
<dbReference type="Proteomes" id="UP000182229">
    <property type="component" value="Unassembled WGS sequence"/>
</dbReference>
<dbReference type="STRING" id="83449.BON30_18780"/>
<protein>
    <submittedName>
        <fullName evidence="3">Gluconolaconase</fullName>
    </submittedName>
</protein>
<dbReference type="EMBL" id="MPIN01000004">
    <property type="protein sequence ID" value="OJH39541.1"/>
    <property type="molecule type" value="Genomic_DNA"/>
</dbReference>
<dbReference type="InterPro" id="IPR051344">
    <property type="entry name" value="Vgb"/>
</dbReference>
<feature type="domain" description="SMP-30/Gluconolactonase/LRE-like region" evidence="2">
    <location>
        <begin position="51"/>
        <end position="310"/>
    </location>
</feature>
<evidence type="ECO:0000259" key="2">
    <source>
        <dbReference type="Pfam" id="PF08450"/>
    </source>
</evidence>
<dbReference type="PANTHER" id="PTHR40274:SF4">
    <property type="entry name" value="BLL1406 PROTEIN"/>
    <property type="match status" value="1"/>
</dbReference>
<evidence type="ECO:0000313" key="3">
    <source>
        <dbReference type="EMBL" id="OJH39541.1"/>
    </source>
</evidence>
<dbReference type="Gene3D" id="2.120.10.30">
    <property type="entry name" value="TolB, C-terminal domain"/>
    <property type="match status" value="2"/>
</dbReference>
<gene>
    <name evidence="3" type="ORF">BON30_18780</name>
</gene>
<dbReference type="SUPFAM" id="SSF63829">
    <property type="entry name" value="Calcium-dependent phosphotriesterase"/>
    <property type="match status" value="1"/>
</dbReference>